<organism evidence="4 5">
    <name type="scientific">Thermus arciformis</name>
    <dbReference type="NCBI Taxonomy" id="482827"/>
    <lineage>
        <taxon>Bacteria</taxon>
        <taxon>Thermotogati</taxon>
        <taxon>Deinococcota</taxon>
        <taxon>Deinococci</taxon>
        <taxon>Thermales</taxon>
        <taxon>Thermaceae</taxon>
        <taxon>Thermus</taxon>
    </lineage>
</organism>
<keyword evidence="3" id="KW-0234">DNA repair</keyword>
<gene>
    <name evidence="4" type="ORF">SAMN04488243_1359</name>
</gene>
<dbReference type="RefSeq" id="WP_093008335.1">
    <property type="nucleotide sequence ID" value="NZ_FNBC01000035.1"/>
</dbReference>
<accession>A0A1G7JJ74</accession>
<dbReference type="EMBL" id="FNBC01000035">
    <property type="protein sequence ID" value="SDF24968.1"/>
    <property type="molecule type" value="Genomic_DNA"/>
</dbReference>
<comment type="similarity">
    <text evidence="1">Belongs to the RAD52 family.</text>
</comment>
<evidence type="ECO:0000256" key="1">
    <source>
        <dbReference type="ARBA" id="ARBA00006638"/>
    </source>
</evidence>
<dbReference type="Pfam" id="PF04098">
    <property type="entry name" value="Rad52_Rad22"/>
    <property type="match status" value="1"/>
</dbReference>
<dbReference type="OrthoDB" id="9805874at2"/>
<dbReference type="Proteomes" id="UP000199446">
    <property type="component" value="Unassembled WGS sequence"/>
</dbReference>
<dbReference type="AlphaFoldDB" id="A0A1G7JJ74"/>
<dbReference type="GO" id="GO:0006281">
    <property type="term" value="P:DNA repair"/>
    <property type="evidence" value="ECO:0007669"/>
    <property type="project" value="UniProtKB-KW"/>
</dbReference>
<name>A0A1G7JJ74_9DEIN</name>
<evidence type="ECO:0000313" key="5">
    <source>
        <dbReference type="Proteomes" id="UP000199446"/>
    </source>
</evidence>
<evidence type="ECO:0000313" key="4">
    <source>
        <dbReference type="EMBL" id="SDF24968.1"/>
    </source>
</evidence>
<evidence type="ECO:0000256" key="2">
    <source>
        <dbReference type="ARBA" id="ARBA00022763"/>
    </source>
</evidence>
<dbReference type="STRING" id="482827.SAMN04488243_1359"/>
<keyword evidence="2" id="KW-0227">DNA damage</keyword>
<sequence length="171" mass="18801">MTVAEAIARLTRPLTAEEIEWKIISSKNGQTTIAPFIDARAVMARLDEAFGPFGWQVRYTPAQVGDEHGVIASIAIKNPETGEWVEKQDGSGATDMEPFKGGISGALKRAAVAWGIGRELYRYPRVIIEGEHRYIPRPVLERLAKLPEAVAQGKPLPEVVRLNANGETVKR</sequence>
<dbReference type="InterPro" id="IPR041247">
    <property type="entry name" value="Rad52_fam"/>
</dbReference>
<evidence type="ECO:0000256" key="3">
    <source>
        <dbReference type="ARBA" id="ARBA00023204"/>
    </source>
</evidence>
<proteinExistence type="inferred from homology"/>
<keyword evidence="5" id="KW-1185">Reference proteome</keyword>
<protein>
    <submittedName>
        <fullName evidence="4">Rad52/22 family double-strand break repair protein</fullName>
    </submittedName>
</protein>
<reference evidence="5" key="1">
    <citation type="submission" date="2016-10" db="EMBL/GenBank/DDBJ databases">
        <authorList>
            <person name="Varghese N."/>
            <person name="Submissions S."/>
        </authorList>
    </citation>
    <scope>NUCLEOTIDE SEQUENCE [LARGE SCALE GENOMIC DNA]</scope>
    <source>
        <strain evidence="5">CGMCC 1.6992</strain>
    </source>
</reference>